<keyword evidence="2" id="KW-1185">Reference proteome</keyword>
<reference evidence="1 2" key="1">
    <citation type="submission" date="2016-08" db="EMBL/GenBank/DDBJ databases">
        <title>Complete genome sequence of Spiroplasma helicoides TABS-2 (DSM 22551).</title>
        <authorList>
            <person name="Shen W.-Y."/>
            <person name="Lo W.-S."/>
            <person name="Lai Y.-C."/>
            <person name="Kuo C.-H."/>
        </authorList>
    </citation>
    <scope>NUCLEOTIDE SEQUENCE [LARGE SCALE GENOMIC DNA]</scope>
    <source>
        <strain evidence="1 2">TABS-2</strain>
    </source>
</reference>
<dbReference type="EMBL" id="CP017015">
    <property type="protein sequence ID" value="AOG60245.1"/>
    <property type="molecule type" value="Genomic_DNA"/>
</dbReference>
<gene>
    <name evidence="1" type="ORF">SHELI_v1c02900</name>
</gene>
<dbReference type="STRING" id="216938.SHELI_v1c02900"/>
<sequence>MFDQLYSELSKLLEDVLPQQSHYVFQKERELDTEYKFLLLIDEDLSKLKFFKKNLLVTTILDVFNLDISKYKKKVTIEVEVYDEFR</sequence>
<proteinExistence type="predicted"/>
<evidence type="ECO:0000313" key="2">
    <source>
        <dbReference type="Proteomes" id="UP000094378"/>
    </source>
</evidence>
<dbReference type="AlphaFoldDB" id="A0A1B3SJZ3"/>
<organism evidence="1 2">
    <name type="scientific">Spiroplasma helicoides</name>
    <dbReference type="NCBI Taxonomy" id="216938"/>
    <lineage>
        <taxon>Bacteria</taxon>
        <taxon>Bacillati</taxon>
        <taxon>Mycoplasmatota</taxon>
        <taxon>Mollicutes</taxon>
        <taxon>Entomoplasmatales</taxon>
        <taxon>Spiroplasmataceae</taxon>
        <taxon>Spiroplasma</taxon>
    </lineage>
</organism>
<evidence type="ECO:0000313" key="1">
    <source>
        <dbReference type="EMBL" id="AOG60245.1"/>
    </source>
</evidence>
<dbReference type="OrthoDB" id="389832at2"/>
<dbReference type="KEGG" id="shj:SHELI_v1c02900"/>
<dbReference type="RefSeq" id="WP_069116035.1">
    <property type="nucleotide sequence ID" value="NZ_CP017015.1"/>
</dbReference>
<accession>A0A1B3SJZ3</accession>
<dbReference type="Proteomes" id="UP000094378">
    <property type="component" value="Chromosome"/>
</dbReference>
<protein>
    <submittedName>
        <fullName evidence="1">Uncharacterized protein</fullName>
    </submittedName>
</protein>
<name>A0A1B3SJZ3_9MOLU</name>